<name>A0A4V3AT51_9BACI</name>
<reference evidence="2 3" key="1">
    <citation type="submission" date="2019-03" db="EMBL/GenBank/DDBJ databases">
        <title>Bacillus niacini sp. nov. a Nicotinate-Metabolizing Mesophile Isolated from Soil.</title>
        <authorList>
            <person name="Zhang G."/>
        </authorList>
    </citation>
    <scope>NUCLEOTIDE SEQUENCE [LARGE SCALE GENOMIC DNA]</scope>
    <source>
        <strain evidence="2 3">WN066</strain>
    </source>
</reference>
<reference evidence="1" key="2">
    <citation type="submission" date="2023-08" db="EMBL/GenBank/DDBJ databases">
        <title>Nitrogen cycling bacteria in agricultural field soils.</title>
        <authorList>
            <person name="Jang J."/>
        </authorList>
    </citation>
    <scope>NUCLEOTIDE SEQUENCE</scope>
    <source>
        <strain evidence="1">PS3-36</strain>
    </source>
</reference>
<evidence type="ECO:0000313" key="3">
    <source>
        <dbReference type="Proteomes" id="UP000295132"/>
    </source>
</evidence>
<evidence type="ECO:0000313" key="4">
    <source>
        <dbReference type="Proteomes" id="UP001178888"/>
    </source>
</evidence>
<gene>
    <name evidence="2" type="ORF">E2K98_23840</name>
    <name evidence="1" type="ORF">RCG21_22330</name>
</gene>
<proteinExistence type="predicted"/>
<dbReference type="EMBL" id="JAVGVR010000001">
    <property type="protein sequence ID" value="MDQ6599048.1"/>
    <property type="molecule type" value="Genomic_DNA"/>
</dbReference>
<protein>
    <submittedName>
        <fullName evidence="2">Uncharacterized protein</fullName>
    </submittedName>
</protein>
<dbReference type="AlphaFoldDB" id="A0A4V3AT51"/>
<keyword evidence="4" id="KW-1185">Reference proteome</keyword>
<comment type="caution">
    <text evidence="2">The sequence shown here is derived from an EMBL/GenBank/DDBJ whole genome shotgun (WGS) entry which is preliminary data.</text>
</comment>
<organism evidence="2 3">
    <name type="scientific">Bacillus salipaludis</name>
    <dbReference type="NCBI Taxonomy" id="2547811"/>
    <lineage>
        <taxon>Bacteria</taxon>
        <taxon>Bacillati</taxon>
        <taxon>Bacillota</taxon>
        <taxon>Bacilli</taxon>
        <taxon>Bacillales</taxon>
        <taxon>Bacillaceae</taxon>
        <taxon>Bacillus</taxon>
    </lineage>
</organism>
<evidence type="ECO:0000313" key="2">
    <source>
        <dbReference type="EMBL" id="TDK58264.1"/>
    </source>
</evidence>
<dbReference type="Proteomes" id="UP001178888">
    <property type="component" value="Unassembled WGS sequence"/>
</dbReference>
<dbReference type="Proteomes" id="UP000295132">
    <property type="component" value="Unassembled WGS sequence"/>
</dbReference>
<sequence length="59" mass="6750">MKSPMAAVSAYEEDGIYFRVYQVRHRIKVYARRGKKAVIEHGSTPVQAAVKAKRRLMSL</sequence>
<dbReference type="EMBL" id="SMYO01000015">
    <property type="protein sequence ID" value="TDK58264.1"/>
    <property type="molecule type" value="Genomic_DNA"/>
</dbReference>
<evidence type="ECO:0000313" key="1">
    <source>
        <dbReference type="EMBL" id="MDQ6599048.1"/>
    </source>
</evidence>
<accession>A0A4V3AT51</accession>
<dbReference type="RefSeq" id="WP_133338624.1">
    <property type="nucleotide sequence ID" value="NZ_JAVGVR010000001.1"/>
</dbReference>